<organism evidence="3 4">
    <name type="scientific">Virgibacillus natechei</name>
    <dbReference type="NCBI Taxonomy" id="1216297"/>
    <lineage>
        <taxon>Bacteria</taxon>
        <taxon>Bacillati</taxon>
        <taxon>Bacillota</taxon>
        <taxon>Bacilli</taxon>
        <taxon>Bacillales</taxon>
        <taxon>Bacillaceae</taxon>
        <taxon>Virgibacillus</taxon>
    </lineage>
</organism>
<dbReference type="InterPro" id="IPR006829">
    <property type="entry name" value="LXG_dom"/>
</dbReference>
<dbReference type="PROSITE" id="PS51756">
    <property type="entry name" value="LXG"/>
    <property type="match status" value="1"/>
</dbReference>
<evidence type="ECO:0000259" key="2">
    <source>
        <dbReference type="PROSITE" id="PS51756"/>
    </source>
</evidence>
<protein>
    <submittedName>
        <fullName evidence="3">Ribonuclease toxin of YeeF-YezG toxin-antitoxin module</fullName>
    </submittedName>
</protein>
<keyword evidence="4" id="KW-1185">Reference proteome</keyword>
<comment type="similarity">
    <text evidence="1">In the N-terminal section; belongs to the LXG family.</text>
</comment>
<comment type="caution">
    <text evidence="3">The sequence shown here is derived from an EMBL/GenBank/DDBJ whole genome shotgun (WGS) entry which is preliminary data.</text>
</comment>
<name>A0ABS4II23_9BACI</name>
<sequence length="129" mass="14593">MLSKTQNHVEGFEPNPIGFVRQDFLENEVIDGFEKVKNRTVELTDDANSIISSVQDLVTVDQIDDTEVLENVDWGKKKVSHIVEDLHTLDQDQVKAMEAVRADLQTMRSYLADVESKVKRGDLSPPILI</sequence>
<evidence type="ECO:0000256" key="1">
    <source>
        <dbReference type="ARBA" id="ARBA00034117"/>
    </source>
</evidence>
<proteinExistence type="inferred from homology"/>
<accession>A0ABS4II23</accession>
<dbReference type="EMBL" id="JAGGKX010000015">
    <property type="protein sequence ID" value="MBP1970603.1"/>
    <property type="molecule type" value="Genomic_DNA"/>
</dbReference>
<feature type="domain" description="LXG" evidence="2">
    <location>
        <begin position="1"/>
        <end position="129"/>
    </location>
</feature>
<evidence type="ECO:0000313" key="3">
    <source>
        <dbReference type="EMBL" id="MBP1970603.1"/>
    </source>
</evidence>
<dbReference type="Proteomes" id="UP001519345">
    <property type="component" value="Unassembled WGS sequence"/>
</dbReference>
<reference evidence="3 4" key="1">
    <citation type="submission" date="2021-03" db="EMBL/GenBank/DDBJ databases">
        <title>Genomic Encyclopedia of Type Strains, Phase IV (KMG-IV): sequencing the most valuable type-strain genomes for metagenomic binning, comparative biology and taxonomic classification.</title>
        <authorList>
            <person name="Goeker M."/>
        </authorList>
    </citation>
    <scope>NUCLEOTIDE SEQUENCE [LARGE SCALE GENOMIC DNA]</scope>
    <source>
        <strain evidence="3 4">DSM 25609</strain>
    </source>
</reference>
<dbReference type="Pfam" id="PF04740">
    <property type="entry name" value="LXG"/>
    <property type="match status" value="1"/>
</dbReference>
<evidence type="ECO:0000313" key="4">
    <source>
        <dbReference type="Proteomes" id="UP001519345"/>
    </source>
</evidence>
<gene>
    <name evidence="3" type="ORF">J2Z83_002739</name>
</gene>